<dbReference type="PANTHER" id="PTHR35869">
    <property type="entry name" value="OUTER-MEMBRANE LIPOPROTEIN CARRIER PROTEIN"/>
    <property type="match status" value="1"/>
</dbReference>
<dbReference type="NCBIfam" id="NF000663">
    <property type="entry name" value="PRK00031.2-1"/>
    <property type="match status" value="1"/>
</dbReference>
<evidence type="ECO:0000313" key="3">
    <source>
        <dbReference type="Proteomes" id="UP001447842"/>
    </source>
</evidence>
<gene>
    <name evidence="2" type="primary">lolA</name>
    <name evidence="2" type="ORF">WCY31_05765</name>
</gene>
<dbReference type="PANTHER" id="PTHR35869:SF1">
    <property type="entry name" value="OUTER-MEMBRANE LIPOPROTEIN CARRIER PROTEIN"/>
    <property type="match status" value="1"/>
</dbReference>
<reference evidence="2 3" key="1">
    <citation type="submission" date="2024-03" db="EMBL/GenBank/DDBJ databases">
        <title>Sulfurimonas sp. HSL3-1.</title>
        <authorList>
            <person name="Wang S."/>
        </authorList>
    </citation>
    <scope>NUCLEOTIDE SEQUENCE [LARGE SCALE GENOMIC DNA]</scope>
    <source>
        <strain evidence="2 3">HSL3-1</strain>
    </source>
</reference>
<keyword evidence="3" id="KW-1185">Reference proteome</keyword>
<name>A0ABZ3HEH1_9BACT</name>
<evidence type="ECO:0000256" key="1">
    <source>
        <dbReference type="ARBA" id="ARBA00022729"/>
    </source>
</evidence>
<dbReference type="Proteomes" id="UP001447842">
    <property type="component" value="Chromosome"/>
</dbReference>
<dbReference type="InterPro" id="IPR029046">
    <property type="entry name" value="LolA/LolB/LppX"/>
</dbReference>
<dbReference type="Gene3D" id="2.50.20.10">
    <property type="entry name" value="Lipoprotein localisation LolA/LolB/LppX"/>
    <property type="match status" value="1"/>
</dbReference>
<organism evidence="2 3">
    <name type="scientific">Sulfurimonas diazotrophicus</name>
    <dbReference type="NCBI Taxonomy" id="3131939"/>
    <lineage>
        <taxon>Bacteria</taxon>
        <taxon>Pseudomonadati</taxon>
        <taxon>Campylobacterota</taxon>
        <taxon>Epsilonproteobacteria</taxon>
        <taxon>Campylobacterales</taxon>
        <taxon>Sulfurimonadaceae</taxon>
        <taxon>Sulfurimonas</taxon>
    </lineage>
</organism>
<protein>
    <submittedName>
        <fullName evidence="2">LolA-like outer membrane lipoprotein chaperone</fullName>
    </submittedName>
</protein>
<dbReference type="EMBL" id="CP147920">
    <property type="protein sequence ID" value="XAU16214.1"/>
    <property type="molecule type" value="Genomic_DNA"/>
</dbReference>
<dbReference type="CDD" id="cd16325">
    <property type="entry name" value="LolA"/>
    <property type="match status" value="1"/>
</dbReference>
<evidence type="ECO:0000313" key="2">
    <source>
        <dbReference type="EMBL" id="XAU16214.1"/>
    </source>
</evidence>
<dbReference type="Pfam" id="PF03548">
    <property type="entry name" value="LolA"/>
    <property type="match status" value="1"/>
</dbReference>
<sequence length="171" mass="19848">MKTIFLLLAAFSALFGFTDSIRSFSADFTQQIVDDTNKTITYEGHVDATRPDKAHWHYFKPVEKSVFVIGHKVTIIEPELEQAIVKTFRDEIDLFKILANAVKLDDETYLATHKSQQFTIKIRDDIPLAISYNDPFENSVQIRFSKQKINRNLDDTLFTPEIPPFYDLLRE</sequence>
<proteinExistence type="predicted"/>
<dbReference type="SUPFAM" id="SSF89392">
    <property type="entry name" value="Prokaryotic lipoproteins and lipoprotein localization factors"/>
    <property type="match status" value="1"/>
</dbReference>
<dbReference type="InterPro" id="IPR004564">
    <property type="entry name" value="OM_lipoprot_carrier_LolA-like"/>
</dbReference>
<dbReference type="RefSeq" id="WP_345973626.1">
    <property type="nucleotide sequence ID" value="NZ_CP147920.1"/>
</dbReference>
<accession>A0ABZ3HEH1</accession>
<keyword evidence="1" id="KW-0732">Signal</keyword>